<dbReference type="InterPro" id="IPR000801">
    <property type="entry name" value="Esterase-like"/>
</dbReference>
<dbReference type="STRING" id="551996.SAMN05192573_1088"/>
<protein>
    <submittedName>
        <fullName evidence="1">S-formylglutathione hydrolase FrmB</fullName>
    </submittedName>
</protein>
<dbReference type="AlphaFoldDB" id="A0A1G8AXI2"/>
<reference evidence="2" key="1">
    <citation type="submission" date="2016-10" db="EMBL/GenBank/DDBJ databases">
        <authorList>
            <person name="Varghese N."/>
            <person name="Submissions S."/>
        </authorList>
    </citation>
    <scope>NUCLEOTIDE SEQUENCE [LARGE SCALE GENOMIC DNA]</scope>
    <source>
        <strain evidence="2">Gh-67</strain>
    </source>
</reference>
<gene>
    <name evidence="1" type="ORF">SAMN05192573_1088</name>
</gene>
<dbReference type="GO" id="GO:0016747">
    <property type="term" value="F:acyltransferase activity, transferring groups other than amino-acyl groups"/>
    <property type="evidence" value="ECO:0007669"/>
    <property type="project" value="TreeGrafter"/>
</dbReference>
<dbReference type="Gene3D" id="3.40.50.1820">
    <property type="entry name" value="alpha/beta hydrolase"/>
    <property type="match status" value="1"/>
</dbReference>
<sequence>MPFKTTEISNPQYESNQLRFITVKTPNLKGRGDICLYVPPGANKNEVLPIVILLHGVYGSAWSWAMSAGVHLKTNALIEKGELPRMILAMPSDGLWGDGSGYLPHSGFNFEQWIADDVPTAVMENIPGATPNSPLFIAGLSMGGFGALRIGAKYGHKFKAIAGLSSITSLPQIKLFAGEPLKTYAQDIVDDEDVFATFKKYRAQLPPVRFDCGINDLLINYNRDLHKKLDKEKIPHIYEENQGGHEWSYWAKHIISTLKFFAGKL</sequence>
<keyword evidence="2" id="KW-1185">Reference proteome</keyword>
<dbReference type="EMBL" id="FNCG01000008">
    <property type="protein sequence ID" value="SDH25665.1"/>
    <property type="molecule type" value="Genomic_DNA"/>
</dbReference>
<dbReference type="InterPro" id="IPR050583">
    <property type="entry name" value="Mycobacterial_A85_antigen"/>
</dbReference>
<dbReference type="PANTHER" id="PTHR48098:SF1">
    <property type="entry name" value="DIACYLGLYCEROL ACYLTRANSFERASE_MYCOLYLTRANSFERASE AG85A"/>
    <property type="match status" value="1"/>
</dbReference>
<dbReference type="Proteomes" id="UP000199705">
    <property type="component" value="Unassembled WGS sequence"/>
</dbReference>
<organism evidence="1 2">
    <name type="scientific">Mucilaginibacter gossypii</name>
    <dbReference type="NCBI Taxonomy" id="551996"/>
    <lineage>
        <taxon>Bacteria</taxon>
        <taxon>Pseudomonadati</taxon>
        <taxon>Bacteroidota</taxon>
        <taxon>Sphingobacteriia</taxon>
        <taxon>Sphingobacteriales</taxon>
        <taxon>Sphingobacteriaceae</taxon>
        <taxon>Mucilaginibacter</taxon>
    </lineage>
</organism>
<evidence type="ECO:0000313" key="1">
    <source>
        <dbReference type="EMBL" id="SDH25665.1"/>
    </source>
</evidence>
<keyword evidence="1" id="KW-0378">Hydrolase</keyword>
<proteinExistence type="predicted"/>
<name>A0A1G8AXI2_9SPHI</name>
<dbReference type="RefSeq" id="WP_091169111.1">
    <property type="nucleotide sequence ID" value="NZ_FNCG01000008.1"/>
</dbReference>
<dbReference type="PANTHER" id="PTHR48098">
    <property type="entry name" value="ENTEROCHELIN ESTERASE-RELATED"/>
    <property type="match status" value="1"/>
</dbReference>
<dbReference type="Pfam" id="PF00756">
    <property type="entry name" value="Esterase"/>
    <property type="match status" value="1"/>
</dbReference>
<evidence type="ECO:0000313" key="2">
    <source>
        <dbReference type="Proteomes" id="UP000199705"/>
    </source>
</evidence>
<accession>A0A1G8AXI2</accession>
<dbReference type="GO" id="GO:0016787">
    <property type="term" value="F:hydrolase activity"/>
    <property type="evidence" value="ECO:0007669"/>
    <property type="project" value="UniProtKB-KW"/>
</dbReference>
<dbReference type="SUPFAM" id="SSF53474">
    <property type="entry name" value="alpha/beta-Hydrolases"/>
    <property type="match status" value="1"/>
</dbReference>
<dbReference type="InterPro" id="IPR029058">
    <property type="entry name" value="AB_hydrolase_fold"/>
</dbReference>